<gene>
    <name evidence="1" type="ORF">GO495_00580</name>
</gene>
<organism evidence="1 2">
    <name type="scientific">Chitinophaga oryziterrae</name>
    <dbReference type="NCBI Taxonomy" id="1031224"/>
    <lineage>
        <taxon>Bacteria</taxon>
        <taxon>Pseudomonadati</taxon>
        <taxon>Bacteroidota</taxon>
        <taxon>Chitinophagia</taxon>
        <taxon>Chitinophagales</taxon>
        <taxon>Chitinophagaceae</taxon>
        <taxon>Chitinophaga</taxon>
    </lineage>
</organism>
<evidence type="ECO:0000313" key="1">
    <source>
        <dbReference type="EMBL" id="MVT39062.1"/>
    </source>
</evidence>
<comment type="caution">
    <text evidence="1">The sequence shown here is derived from an EMBL/GenBank/DDBJ whole genome shotgun (WGS) entry which is preliminary data.</text>
</comment>
<accession>A0A6N8J4I2</accession>
<name>A0A6N8J4I2_9BACT</name>
<sequence>MSFFKKIFSKHVPETINQPAGKTLARFIVEFQQELNLIEWDSLKDVEYAMWLPADQDAKFAASPITEKWTQVYSITKDYWSYITANLLETLGLIEKGMFRTELPEELQAYAFTTKGGEQVILSLSKEKGIRLHFASTTSLDSRLHILNKFILYCKAWKDMIALTNEAPDKDLGFAGWWGLLKKTSEEVEKGEPLEGVGKILK</sequence>
<dbReference type="Proteomes" id="UP000468388">
    <property type="component" value="Unassembled WGS sequence"/>
</dbReference>
<dbReference type="AlphaFoldDB" id="A0A6N8J4I2"/>
<reference evidence="1 2" key="1">
    <citation type="submission" date="2019-12" db="EMBL/GenBank/DDBJ databases">
        <title>The draft genomic sequence of strain Chitinophaga oryziterrae JCM 16595.</title>
        <authorList>
            <person name="Zhang X."/>
        </authorList>
    </citation>
    <scope>NUCLEOTIDE SEQUENCE [LARGE SCALE GENOMIC DNA]</scope>
    <source>
        <strain evidence="1 2">JCM 16595</strain>
    </source>
</reference>
<dbReference type="EMBL" id="WRXO01000001">
    <property type="protein sequence ID" value="MVT39062.1"/>
    <property type="molecule type" value="Genomic_DNA"/>
</dbReference>
<proteinExistence type="predicted"/>
<keyword evidence="2" id="KW-1185">Reference proteome</keyword>
<protein>
    <submittedName>
        <fullName evidence="1">Uncharacterized protein</fullName>
    </submittedName>
</protein>
<dbReference type="RefSeq" id="WP_157297767.1">
    <property type="nucleotide sequence ID" value="NZ_BAAAZB010000005.1"/>
</dbReference>
<evidence type="ECO:0000313" key="2">
    <source>
        <dbReference type="Proteomes" id="UP000468388"/>
    </source>
</evidence>
<dbReference type="OrthoDB" id="1454384at2"/>